<feature type="transmembrane region" description="Helical" evidence="1">
    <location>
        <begin position="121"/>
        <end position="146"/>
    </location>
</feature>
<evidence type="ECO:0008006" key="4">
    <source>
        <dbReference type="Google" id="ProtNLM"/>
    </source>
</evidence>
<keyword evidence="1" id="KW-1133">Transmembrane helix</keyword>
<keyword evidence="3" id="KW-1185">Reference proteome</keyword>
<evidence type="ECO:0000313" key="2">
    <source>
        <dbReference type="EMBL" id="RCN25522.1"/>
    </source>
</evidence>
<evidence type="ECO:0000256" key="1">
    <source>
        <dbReference type="SAM" id="Phobius"/>
    </source>
</evidence>
<dbReference type="EMBL" id="JOJR01011506">
    <property type="protein sequence ID" value="RCN25522.1"/>
    <property type="molecule type" value="Genomic_DNA"/>
</dbReference>
<accession>A0A368F0C3</accession>
<name>A0A368F0C3_ANCCA</name>
<reference evidence="2 3" key="1">
    <citation type="submission" date="2014-10" db="EMBL/GenBank/DDBJ databases">
        <title>Draft genome of the hookworm Ancylostoma caninum.</title>
        <authorList>
            <person name="Mitreva M."/>
        </authorList>
    </citation>
    <scope>NUCLEOTIDE SEQUENCE [LARGE SCALE GENOMIC DNA]</scope>
    <source>
        <strain evidence="2 3">Baltimore</strain>
    </source>
</reference>
<sequence>MEVSEENDQHTSQASGSGIIESEKIVVDGYSVISGKPTVSSWPTFKSNTWRNRLKRVRNSSSANNGAQVDEVCCFSYLFSAFYYCSLRFFLGLCLSLFLMRWILIFFQFFSYFLSALSHEFVAIVPHLFLFMFASIACGKATYFLLDEDLWA</sequence>
<dbReference type="STRING" id="29170.A0A368F0C3"/>
<organism evidence="2 3">
    <name type="scientific">Ancylostoma caninum</name>
    <name type="common">Dog hookworm</name>
    <dbReference type="NCBI Taxonomy" id="29170"/>
    <lineage>
        <taxon>Eukaryota</taxon>
        <taxon>Metazoa</taxon>
        <taxon>Ecdysozoa</taxon>
        <taxon>Nematoda</taxon>
        <taxon>Chromadorea</taxon>
        <taxon>Rhabditida</taxon>
        <taxon>Rhabditina</taxon>
        <taxon>Rhabditomorpha</taxon>
        <taxon>Strongyloidea</taxon>
        <taxon>Ancylostomatidae</taxon>
        <taxon>Ancylostomatinae</taxon>
        <taxon>Ancylostoma</taxon>
    </lineage>
</organism>
<gene>
    <name evidence="2" type="ORF">ANCCAN_28765</name>
</gene>
<keyword evidence="1" id="KW-0812">Transmembrane</keyword>
<proteinExistence type="predicted"/>
<protein>
    <recommendedName>
        <fullName evidence="4">Transmembrane protein</fullName>
    </recommendedName>
</protein>
<feature type="transmembrane region" description="Helical" evidence="1">
    <location>
        <begin position="89"/>
        <end position="114"/>
    </location>
</feature>
<evidence type="ECO:0000313" key="3">
    <source>
        <dbReference type="Proteomes" id="UP000252519"/>
    </source>
</evidence>
<keyword evidence="1" id="KW-0472">Membrane</keyword>
<comment type="caution">
    <text evidence="2">The sequence shown here is derived from an EMBL/GenBank/DDBJ whole genome shotgun (WGS) entry which is preliminary data.</text>
</comment>
<dbReference type="Proteomes" id="UP000252519">
    <property type="component" value="Unassembled WGS sequence"/>
</dbReference>
<dbReference type="AlphaFoldDB" id="A0A368F0C3"/>